<dbReference type="CDD" id="cd01407">
    <property type="entry name" value="SIR2-fam"/>
    <property type="match status" value="1"/>
</dbReference>
<dbReference type="Pfam" id="PF02146">
    <property type="entry name" value="SIR2"/>
    <property type="match status" value="1"/>
</dbReference>
<dbReference type="EC" id="2.3.1.286" evidence="1"/>
<reference evidence="6 7" key="1">
    <citation type="journal article" date="2015" name="Int. J. Syst. Evol. Microbiol.">
        <title>Sporolactobacillus shoreae sp. nov. and Sporolactobacillus spathodeae sp. nov., two spore-forming lactic acid bacteria isolated from tree barks in Thailand.</title>
        <authorList>
            <person name="Thamacharoensuk T."/>
            <person name="Kitahara M."/>
            <person name="Ohkuma M."/>
            <person name="Thongchul N."/>
            <person name="Tanasupawat S."/>
        </authorList>
    </citation>
    <scope>NUCLEOTIDE SEQUENCE [LARGE SCALE GENOMIC DNA]</scope>
    <source>
        <strain evidence="6 7">BK92</strain>
    </source>
</reference>
<dbReference type="Gene3D" id="3.40.50.1220">
    <property type="entry name" value="TPP-binding domain"/>
    <property type="match status" value="1"/>
</dbReference>
<dbReference type="Proteomes" id="UP000298347">
    <property type="component" value="Unassembled WGS sequence"/>
</dbReference>
<evidence type="ECO:0000256" key="1">
    <source>
        <dbReference type="ARBA" id="ARBA00012928"/>
    </source>
</evidence>
<keyword evidence="3" id="KW-0520">NAD</keyword>
<evidence type="ECO:0000313" key="7">
    <source>
        <dbReference type="Proteomes" id="UP000298347"/>
    </source>
</evidence>
<feature type="binding site" evidence="4">
    <location>
        <position position="144"/>
    </location>
    <ligand>
        <name>Zn(2+)</name>
        <dbReference type="ChEBI" id="CHEBI:29105"/>
    </ligand>
</feature>
<dbReference type="InterPro" id="IPR029035">
    <property type="entry name" value="DHS-like_NAD/FAD-binding_dom"/>
</dbReference>
<dbReference type="AlphaFoldDB" id="A0A4Z0GHC9"/>
<feature type="binding site" evidence="4">
    <location>
        <position position="154"/>
    </location>
    <ligand>
        <name>Zn(2+)</name>
        <dbReference type="ChEBI" id="CHEBI:29105"/>
    </ligand>
</feature>
<protein>
    <recommendedName>
        <fullName evidence="1">protein acetyllysine N-acetyltransferase</fullName>
        <ecNumber evidence="1">2.3.1.286</ecNumber>
    </recommendedName>
</protein>
<dbReference type="RefSeq" id="WP_135349941.1">
    <property type="nucleotide sequence ID" value="NZ_SRJD01000031.1"/>
</dbReference>
<dbReference type="GO" id="GO:0070403">
    <property type="term" value="F:NAD+ binding"/>
    <property type="evidence" value="ECO:0007669"/>
    <property type="project" value="InterPro"/>
</dbReference>
<dbReference type="PANTHER" id="PTHR11085:SF4">
    <property type="entry name" value="NAD-DEPENDENT PROTEIN DEACYLASE"/>
    <property type="match status" value="1"/>
</dbReference>
<comment type="caution">
    <text evidence="6">The sequence shown here is derived from an EMBL/GenBank/DDBJ whole genome shotgun (WGS) entry which is preliminary data.</text>
</comment>
<evidence type="ECO:0000259" key="5">
    <source>
        <dbReference type="PROSITE" id="PS50305"/>
    </source>
</evidence>
<dbReference type="EMBL" id="SRJD01000031">
    <property type="protein sequence ID" value="TGA96070.1"/>
    <property type="molecule type" value="Genomic_DNA"/>
</dbReference>
<dbReference type="Gene3D" id="3.30.1600.10">
    <property type="entry name" value="SIR2/SIRT2 'Small Domain"/>
    <property type="match status" value="1"/>
</dbReference>
<dbReference type="PROSITE" id="PS50305">
    <property type="entry name" value="SIRTUIN"/>
    <property type="match status" value="1"/>
</dbReference>
<keyword evidence="4" id="KW-0862">Zinc</keyword>
<dbReference type="GO" id="GO:0046872">
    <property type="term" value="F:metal ion binding"/>
    <property type="evidence" value="ECO:0007669"/>
    <property type="project" value="UniProtKB-KW"/>
</dbReference>
<keyword evidence="2" id="KW-0808">Transferase</keyword>
<evidence type="ECO:0000313" key="6">
    <source>
        <dbReference type="EMBL" id="TGA96070.1"/>
    </source>
</evidence>
<sequence>MQTLNQLVENDLNIAVLTGAGVSVPSEIPPFRGTNGLYQNADVERCLNIDFFQSHPEEFWIFYWTLFDADLLLSAQPNPVHQWLKDLENRRDVTVITQNIDGLHVKAGSSNVIEVHGSFARAVCPKCGTVYQTQAIGAQSFPHCSLITGKGEVCGAVLKPDIVLFGEAVRGFDEAERAIRNADRLIILGTSLGVTPANMLPLYAKMQGVPTLLVNDRRALQMDYIDRFIHMDFNQFNPDQIIG</sequence>
<dbReference type="InterPro" id="IPR003000">
    <property type="entry name" value="Sirtuin"/>
</dbReference>
<accession>A0A4Z0GHC9</accession>
<dbReference type="InterPro" id="IPR026590">
    <property type="entry name" value="Ssirtuin_cat_dom"/>
</dbReference>
<dbReference type="SUPFAM" id="SSF52467">
    <property type="entry name" value="DHS-like NAD/FAD-binding domain"/>
    <property type="match status" value="1"/>
</dbReference>
<feature type="active site" description="Proton acceptor" evidence="4">
    <location>
        <position position="116"/>
    </location>
</feature>
<evidence type="ECO:0000256" key="3">
    <source>
        <dbReference type="ARBA" id="ARBA00023027"/>
    </source>
</evidence>
<evidence type="ECO:0000256" key="4">
    <source>
        <dbReference type="PROSITE-ProRule" id="PRU00236"/>
    </source>
</evidence>
<dbReference type="PANTHER" id="PTHR11085">
    <property type="entry name" value="NAD-DEPENDENT PROTEIN DEACYLASE SIRTUIN-5, MITOCHONDRIAL-RELATED"/>
    <property type="match status" value="1"/>
</dbReference>
<proteinExistence type="predicted"/>
<keyword evidence="4" id="KW-0479">Metal-binding</keyword>
<feature type="domain" description="Deacetylase sirtuin-type" evidence="5">
    <location>
        <begin position="1"/>
        <end position="243"/>
    </location>
</feature>
<keyword evidence="7" id="KW-1185">Reference proteome</keyword>
<evidence type="ECO:0000256" key="2">
    <source>
        <dbReference type="ARBA" id="ARBA00022679"/>
    </source>
</evidence>
<gene>
    <name evidence="6" type="ORF">E4665_16710</name>
</gene>
<dbReference type="OrthoDB" id="9800582at2"/>
<organism evidence="6 7">
    <name type="scientific">Sporolactobacillus shoreae</name>
    <dbReference type="NCBI Taxonomy" id="1465501"/>
    <lineage>
        <taxon>Bacteria</taxon>
        <taxon>Bacillati</taxon>
        <taxon>Bacillota</taxon>
        <taxon>Bacilli</taxon>
        <taxon>Bacillales</taxon>
        <taxon>Sporolactobacillaceae</taxon>
        <taxon>Sporolactobacillus</taxon>
    </lineage>
</organism>
<dbReference type="InterPro" id="IPR026591">
    <property type="entry name" value="Sirtuin_cat_small_dom_sf"/>
</dbReference>
<feature type="binding site" evidence="4">
    <location>
        <position position="127"/>
    </location>
    <ligand>
        <name>Zn(2+)</name>
        <dbReference type="ChEBI" id="CHEBI:29105"/>
    </ligand>
</feature>
<dbReference type="GO" id="GO:0017136">
    <property type="term" value="F:histone deacetylase activity, NAD-dependent"/>
    <property type="evidence" value="ECO:0007669"/>
    <property type="project" value="TreeGrafter"/>
</dbReference>
<name>A0A4Z0GHC9_9BACL</name>
<dbReference type="InterPro" id="IPR050134">
    <property type="entry name" value="NAD-dep_sirtuin_deacylases"/>
</dbReference>
<feature type="binding site" evidence="4">
    <location>
        <position position="124"/>
    </location>
    <ligand>
        <name>Zn(2+)</name>
        <dbReference type="ChEBI" id="CHEBI:29105"/>
    </ligand>
</feature>